<feature type="compositionally biased region" description="Acidic residues" evidence="1">
    <location>
        <begin position="138"/>
        <end position="152"/>
    </location>
</feature>
<accession>A0A9P7UU72</accession>
<dbReference type="PANTHER" id="PTHR28674">
    <property type="entry name" value="SIMILAR TO DNA SEGMENT, CHR 10, WAYNE STATE UNIVERSITY 102,-EXPRESSED"/>
    <property type="match status" value="1"/>
</dbReference>
<dbReference type="KEGG" id="more:E1B28_007853"/>
<feature type="compositionally biased region" description="Low complexity" evidence="1">
    <location>
        <begin position="119"/>
        <end position="137"/>
    </location>
</feature>
<feature type="compositionally biased region" description="Low complexity" evidence="1">
    <location>
        <begin position="30"/>
        <end position="39"/>
    </location>
</feature>
<organism evidence="2 3">
    <name type="scientific">Marasmius oreades</name>
    <name type="common">fairy-ring Marasmius</name>
    <dbReference type="NCBI Taxonomy" id="181124"/>
    <lineage>
        <taxon>Eukaryota</taxon>
        <taxon>Fungi</taxon>
        <taxon>Dikarya</taxon>
        <taxon>Basidiomycota</taxon>
        <taxon>Agaricomycotina</taxon>
        <taxon>Agaricomycetes</taxon>
        <taxon>Agaricomycetidae</taxon>
        <taxon>Agaricales</taxon>
        <taxon>Marasmiineae</taxon>
        <taxon>Marasmiaceae</taxon>
        <taxon>Marasmius</taxon>
    </lineage>
</organism>
<dbReference type="GeneID" id="66076929"/>
<feature type="compositionally biased region" description="Basic and acidic residues" evidence="1">
    <location>
        <begin position="41"/>
        <end position="52"/>
    </location>
</feature>
<dbReference type="AlphaFoldDB" id="A0A9P7UU72"/>
<keyword evidence="3" id="KW-1185">Reference proteome</keyword>
<dbReference type="InterPro" id="IPR027921">
    <property type="entry name" value="NOPCHAP1"/>
</dbReference>
<feature type="region of interest" description="Disordered" evidence="1">
    <location>
        <begin position="114"/>
        <end position="194"/>
    </location>
</feature>
<protein>
    <submittedName>
        <fullName evidence="2">Uncharacterized protein</fullName>
    </submittedName>
</protein>
<comment type="caution">
    <text evidence="2">The sequence shown here is derived from an EMBL/GenBank/DDBJ whole genome shotgun (WGS) entry which is preliminary data.</text>
</comment>
<dbReference type="PANTHER" id="PTHR28674:SF1">
    <property type="entry name" value="NOP PROTEIN CHAPERONE 1"/>
    <property type="match status" value="1"/>
</dbReference>
<gene>
    <name evidence="2" type="ORF">E1B28_007853</name>
</gene>
<dbReference type="Proteomes" id="UP001049176">
    <property type="component" value="Chromosome 4"/>
</dbReference>
<dbReference type="OrthoDB" id="1112980at2759"/>
<dbReference type="RefSeq" id="XP_043010718.1">
    <property type="nucleotide sequence ID" value="XM_043152632.1"/>
</dbReference>
<dbReference type="Pfam" id="PF15370">
    <property type="entry name" value="NOPCHAP1"/>
    <property type="match status" value="1"/>
</dbReference>
<name>A0A9P7UU72_9AGAR</name>
<dbReference type="GO" id="GO:0000492">
    <property type="term" value="P:box C/D snoRNP assembly"/>
    <property type="evidence" value="ECO:0007669"/>
    <property type="project" value="InterPro"/>
</dbReference>
<evidence type="ECO:0000313" key="3">
    <source>
        <dbReference type="Proteomes" id="UP001049176"/>
    </source>
</evidence>
<feature type="region of interest" description="Disordered" evidence="1">
    <location>
        <begin position="30"/>
        <end position="60"/>
    </location>
</feature>
<reference evidence="2" key="1">
    <citation type="journal article" date="2021" name="Genome Biol. Evol.">
        <title>The assembled and annotated genome of the fairy-ring fungus Marasmius oreades.</title>
        <authorList>
            <person name="Hiltunen M."/>
            <person name="Ament-Velasquez S.L."/>
            <person name="Johannesson H."/>
        </authorList>
    </citation>
    <scope>NUCLEOTIDE SEQUENCE</scope>
    <source>
        <strain evidence="2">03SP1</strain>
    </source>
</reference>
<dbReference type="GO" id="GO:0062064">
    <property type="term" value="F:box C/D methylation guide snoRNP complex binding"/>
    <property type="evidence" value="ECO:0007669"/>
    <property type="project" value="TreeGrafter"/>
</dbReference>
<proteinExistence type="predicted"/>
<sequence length="229" mass="25365">MQSHTIERLEVEDEDERVRRFHNTFQKLNTSTSASSFSSKPELKLDFEEKKPHPVGPSPLLSRVQAFLPQMEASNAELTQRMETDPSSVDIENITEGVNQYIEMNLGLGVFTTKPSQQDTEMSPTTSESSDSTTSNSAEDEDDSDYDSDSSDESGIISLSLPPHLNASAKARMIKPLPRRSLSDRLQQQQRDRVKPHIVMLKSGSQADLNLEVTATSGLAMEPPTSVLV</sequence>
<evidence type="ECO:0000313" key="2">
    <source>
        <dbReference type="EMBL" id="KAG7094248.1"/>
    </source>
</evidence>
<dbReference type="EMBL" id="CM032184">
    <property type="protein sequence ID" value="KAG7094248.1"/>
    <property type="molecule type" value="Genomic_DNA"/>
</dbReference>
<evidence type="ECO:0000256" key="1">
    <source>
        <dbReference type="SAM" id="MobiDB-lite"/>
    </source>
</evidence>